<comment type="caution">
    <text evidence="6">The sequence shown here is derived from an EMBL/GenBank/DDBJ whole genome shotgun (WGS) entry which is preliminary data.</text>
</comment>
<feature type="non-terminal residue" evidence="6">
    <location>
        <position position="1"/>
    </location>
</feature>
<dbReference type="NCBIfam" id="TIGR01733">
    <property type="entry name" value="AA-adenyl-dom"/>
    <property type="match status" value="1"/>
</dbReference>
<dbReference type="GO" id="GO:0031177">
    <property type="term" value="F:phosphopantetheine binding"/>
    <property type="evidence" value="ECO:0007669"/>
    <property type="project" value="InterPro"/>
</dbReference>
<dbReference type="InterPro" id="IPR023213">
    <property type="entry name" value="CAT-like_dom_sf"/>
</dbReference>
<dbReference type="PROSITE" id="PS00455">
    <property type="entry name" value="AMP_BINDING"/>
    <property type="match status" value="1"/>
</dbReference>
<dbReference type="Gene3D" id="3.40.50.980">
    <property type="match status" value="2"/>
</dbReference>
<dbReference type="SUPFAM" id="SSF47336">
    <property type="entry name" value="ACP-like"/>
    <property type="match status" value="1"/>
</dbReference>
<dbReference type="CDD" id="cd19531">
    <property type="entry name" value="LCL_NRPS-like"/>
    <property type="match status" value="1"/>
</dbReference>
<evidence type="ECO:0000256" key="2">
    <source>
        <dbReference type="ARBA" id="ARBA00022450"/>
    </source>
</evidence>
<dbReference type="Gene3D" id="1.10.1200.10">
    <property type="entry name" value="ACP-like"/>
    <property type="match status" value="1"/>
</dbReference>
<evidence type="ECO:0000256" key="4">
    <source>
        <dbReference type="SAM" id="MobiDB-lite"/>
    </source>
</evidence>
<evidence type="ECO:0000313" key="7">
    <source>
        <dbReference type="Proteomes" id="UP000677913"/>
    </source>
</evidence>
<dbReference type="Gene3D" id="3.30.300.30">
    <property type="match status" value="1"/>
</dbReference>
<reference evidence="6" key="1">
    <citation type="submission" date="2021-04" db="EMBL/GenBank/DDBJ databases">
        <title>Genome based classification of Actinospica acidithermotolerans sp. nov., an actinobacterium isolated from an Indonesian hot spring.</title>
        <authorList>
            <person name="Kusuma A.B."/>
            <person name="Putra K.E."/>
            <person name="Nafisah S."/>
            <person name="Loh J."/>
            <person name="Nouioui I."/>
            <person name="Goodfellow M."/>
        </authorList>
    </citation>
    <scope>NUCLEOTIDE SEQUENCE</scope>
    <source>
        <strain evidence="6">DSM 45618</strain>
    </source>
</reference>
<feature type="region of interest" description="Disordered" evidence="4">
    <location>
        <begin position="674"/>
        <end position="701"/>
    </location>
</feature>
<feature type="compositionally biased region" description="Low complexity" evidence="4">
    <location>
        <begin position="680"/>
        <end position="698"/>
    </location>
</feature>
<evidence type="ECO:0000256" key="3">
    <source>
        <dbReference type="ARBA" id="ARBA00022553"/>
    </source>
</evidence>
<feature type="non-terminal residue" evidence="6">
    <location>
        <position position="1074"/>
    </location>
</feature>
<feature type="domain" description="Carrier" evidence="5">
    <location>
        <begin position="701"/>
        <end position="777"/>
    </location>
</feature>
<dbReference type="PANTHER" id="PTHR45527">
    <property type="entry name" value="NONRIBOSOMAL PEPTIDE SYNTHETASE"/>
    <property type="match status" value="1"/>
</dbReference>
<dbReference type="InterPro" id="IPR001242">
    <property type="entry name" value="Condensation_dom"/>
</dbReference>
<dbReference type="Gene3D" id="3.30.559.30">
    <property type="entry name" value="Nonribosomal peptide synthetase, condensation domain"/>
    <property type="match status" value="2"/>
</dbReference>
<name>A0A8J7WW46_9ACTN</name>
<sequence length="1074" mass="115350">FFVNTVVLRTDLSGDPSFVQVLERVRAVVLGALSHQDAPFDQVVERLNPVRDASTSPLFQVMFTTDGNADGAARAVALRGLESEPYPAGAEGAQVDLTLGLREGPDGLAGELEYNADLFDRNTVERLAGHLGDLLEQIAARPHDRIGEYAMAAAGEQRVIGLWNNTRRSYNTRTGVEQHFEQYADRTPGAPCVVWEGQELSYADVERRANQMAHLLRAHGVGPEDRVAVCLSRGPDTVVAPLAVLKAGAAFLPMDPEQPRARLAAMLADADPIVLLCDSAVAGRVPEGPWRQIVLDDPADPAGLARQPAHRPERDVPPSALAYIIHTSGSTGTPKGVMVTRGGFANFRESWAAWTRPETLDRWLTVTSPAFDAFLGDLVRSVTFGGCLLLGDRALALAPDLLAARLAEERIVAFDTVPAVLANLVGHLAESGLTLPDLKLLIVGADSFGIGDCEAALSVLGPRTRVVNAWGATETSIDSTLFETRPGVETVSGVVPIGGPVANTAVYVLDERGRPAPIGVPGELYVGGQGVARGYAGRAALTADRFVPDPLGSEPGARLYRTGDRGRWLPGGVVEFLGRGDDQVQIRGHRVEPGEIEAVLRSHPDVAQSYILPVRDGIAVHKLVAYVTPSPGRTLDHDALRRHVDESLPAYMRVSAFVVLDRLPRTLSGKVDRAALPKPSADSAESVSSGAAAGPATSKVLPRDPTEQALAEVWQQVLGLDAQIGVHEDFFDLGGHSLLATRVVFAVRKALGVEIPVHTVFDAPTVAALAARLGAAARTGRTQQADVEPADRGGPLALSFAQERLHFLWRMAPESPAYNAPIALRLRGTLCAESLIAALSGAVARHEVLRTRYVDGDQGPQQVIDPASRIAPARVDADEADLPRLLHDEWARPFDLAGGPVLRATLFRISDAEHVLLLVLHHIAYDGWSDAILWQEIVAGYRAALRGETSDLSQPAELPEVPEVPEFPELPELPLQYADFASWQRKQSADGQFAGQLDYWERQLAEVPALELPTDRPRPAAPSYAADRILLDVPEDLVQRLRSLAQTTGTTPFMVLLAAFQVLLGRVSGSRDVA</sequence>
<dbReference type="GO" id="GO:0043041">
    <property type="term" value="P:amino acid activation for nonribosomal peptide biosynthetic process"/>
    <property type="evidence" value="ECO:0007669"/>
    <property type="project" value="TreeGrafter"/>
</dbReference>
<dbReference type="SMART" id="SM00823">
    <property type="entry name" value="PKS_PP"/>
    <property type="match status" value="1"/>
</dbReference>
<dbReference type="Proteomes" id="UP000677913">
    <property type="component" value="Unassembled WGS sequence"/>
</dbReference>
<dbReference type="InterPro" id="IPR006162">
    <property type="entry name" value="Ppantetheine_attach_site"/>
</dbReference>
<dbReference type="GO" id="GO:0009366">
    <property type="term" value="C:enterobactin synthetase complex"/>
    <property type="evidence" value="ECO:0007669"/>
    <property type="project" value="TreeGrafter"/>
</dbReference>
<dbReference type="FunFam" id="3.40.50.980:FF:000001">
    <property type="entry name" value="Non-ribosomal peptide synthetase"/>
    <property type="match status" value="1"/>
</dbReference>
<evidence type="ECO:0000259" key="5">
    <source>
        <dbReference type="PROSITE" id="PS50075"/>
    </source>
</evidence>
<evidence type="ECO:0000313" key="6">
    <source>
        <dbReference type="EMBL" id="MBS2966990.1"/>
    </source>
</evidence>
<dbReference type="Gene3D" id="3.30.559.10">
    <property type="entry name" value="Chloramphenicol acetyltransferase-like domain"/>
    <property type="match status" value="1"/>
</dbReference>
<dbReference type="GO" id="GO:0005829">
    <property type="term" value="C:cytosol"/>
    <property type="evidence" value="ECO:0007669"/>
    <property type="project" value="TreeGrafter"/>
</dbReference>
<dbReference type="Pfam" id="PF13193">
    <property type="entry name" value="AMP-binding_C"/>
    <property type="match status" value="1"/>
</dbReference>
<dbReference type="InterPro" id="IPR025110">
    <property type="entry name" value="AMP-bd_C"/>
</dbReference>
<dbReference type="CDD" id="cd05930">
    <property type="entry name" value="A_NRPS"/>
    <property type="match status" value="1"/>
</dbReference>
<comment type="cofactor">
    <cofactor evidence="1">
        <name>pantetheine 4'-phosphate</name>
        <dbReference type="ChEBI" id="CHEBI:47942"/>
    </cofactor>
</comment>
<dbReference type="InterPro" id="IPR045851">
    <property type="entry name" value="AMP-bd_C_sf"/>
</dbReference>
<dbReference type="GO" id="GO:0009239">
    <property type="term" value="P:enterobactin biosynthetic process"/>
    <property type="evidence" value="ECO:0007669"/>
    <property type="project" value="TreeGrafter"/>
</dbReference>
<organism evidence="6 7">
    <name type="scientific">Actinocrinis puniceicyclus</name>
    <dbReference type="NCBI Taxonomy" id="977794"/>
    <lineage>
        <taxon>Bacteria</taxon>
        <taxon>Bacillati</taxon>
        <taxon>Actinomycetota</taxon>
        <taxon>Actinomycetes</taxon>
        <taxon>Catenulisporales</taxon>
        <taxon>Actinospicaceae</taxon>
        <taxon>Actinocrinis</taxon>
    </lineage>
</organism>
<dbReference type="EMBL" id="JAGSXH010000248">
    <property type="protein sequence ID" value="MBS2966990.1"/>
    <property type="molecule type" value="Genomic_DNA"/>
</dbReference>
<dbReference type="GO" id="GO:0072330">
    <property type="term" value="P:monocarboxylic acid biosynthetic process"/>
    <property type="evidence" value="ECO:0007669"/>
    <property type="project" value="UniProtKB-ARBA"/>
</dbReference>
<dbReference type="AlphaFoldDB" id="A0A8J7WW46"/>
<dbReference type="PANTHER" id="PTHR45527:SF1">
    <property type="entry name" value="FATTY ACID SYNTHASE"/>
    <property type="match status" value="1"/>
</dbReference>
<dbReference type="Gene3D" id="2.30.38.10">
    <property type="entry name" value="Luciferase, Domain 3"/>
    <property type="match status" value="1"/>
</dbReference>
<dbReference type="FunFam" id="2.30.38.10:FF:000001">
    <property type="entry name" value="Non-ribosomal peptide synthetase PvdI"/>
    <property type="match status" value="1"/>
</dbReference>
<keyword evidence="2" id="KW-0596">Phosphopantetheine</keyword>
<dbReference type="GO" id="GO:0047527">
    <property type="term" value="F:2,3-dihydroxybenzoate-serine ligase activity"/>
    <property type="evidence" value="ECO:0007669"/>
    <property type="project" value="TreeGrafter"/>
</dbReference>
<dbReference type="FunFam" id="1.10.1200.10:FF:000016">
    <property type="entry name" value="Non-ribosomal peptide synthase"/>
    <property type="match status" value="1"/>
</dbReference>
<dbReference type="Pfam" id="PF00550">
    <property type="entry name" value="PP-binding"/>
    <property type="match status" value="1"/>
</dbReference>
<dbReference type="InterPro" id="IPR020845">
    <property type="entry name" value="AMP-binding_CS"/>
</dbReference>
<dbReference type="RefSeq" id="WP_211472584.1">
    <property type="nucleotide sequence ID" value="NZ_JAGSXH010000248.1"/>
</dbReference>
<dbReference type="Pfam" id="PF00501">
    <property type="entry name" value="AMP-binding"/>
    <property type="match status" value="1"/>
</dbReference>
<keyword evidence="7" id="KW-1185">Reference proteome</keyword>
<dbReference type="InterPro" id="IPR010071">
    <property type="entry name" value="AA_adenyl_dom"/>
</dbReference>
<dbReference type="InterPro" id="IPR036736">
    <property type="entry name" value="ACP-like_sf"/>
</dbReference>
<dbReference type="InterPro" id="IPR000873">
    <property type="entry name" value="AMP-dep_synth/lig_dom"/>
</dbReference>
<gene>
    <name evidence="6" type="ORF">KGA66_28410</name>
</gene>
<dbReference type="InterPro" id="IPR020806">
    <property type="entry name" value="PKS_PP-bd"/>
</dbReference>
<proteinExistence type="predicted"/>
<accession>A0A8J7WW46</accession>
<evidence type="ECO:0000256" key="1">
    <source>
        <dbReference type="ARBA" id="ARBA00001957"/>
    </source>
</evidence>
<dbReference type="PROSITE" id="PS00012">
    <property type="entry name" value="PHOSPHOPANTETHEINE"/>
    <property type="match status" value="1"/>
</dbReference>
<dbReference type="InterPro" id="IPR009081">
    <property type="entry name" value="PP-bd_ACP"/>
</dbReference>
<protein>
    <submittedName>
        <fullName evidence="6">Amino acid adenylation domain-containing protein</fullName>
    </submittedName>
</protein>
<dbReference type="SUPFAM" id="SSF56801">
    <property type="entry name" value="Acetyl-CoA synthetase-like"/>
    <property type="match status" value="1"/>
</dbReference>
<dbReference type="Pfam" id="PF00668">
    <property type="entry name" value="Condensation"/>
    <property type="match status" value="3"/>
</dbReference>
<keyword evidence="3" id="KW-0597">Phosphoprotein</keyword>
<dbReference type="PROSITE" id="PS50075">
    <property type="entry name" value="CARRIER"/>
    <property type="match status" value="1"/>
</dbReference>
<dbReference type="SUPFAM" id="SSF52777">
    <property type="entry name" value="CoA-dependent acyltransferases"/>
    <property type="match status" value="3"/>
</dbReference>
<dbReference type="GO" id="GO:0008610">
    <property type="term" value="P:lipid biosynthetic process"/>
    <property type="evidence" value="ECO:0007669"/>
    <property type="project" value="UniProtKB-ARBA"/>
</dbReference>